<dbReference type="PANTHER" id="PTHR33336:SF1">
    <property type="entry name" value="(4S)-4-HYDROXY-5-PHOSPHONOOXYPENTANE-2,3-DIONE ISOMERASE"/>
    <property type="match status" value="1"/>
</dbReference>
<evidence type="ECO:0000259" key="1">
    <source>
        <dbReference type="PROSITE" id="PS51725"/>
    </source>
</evidence>
<dbReference type="GO" id="GO:0005829">
    <property type="term" value="C:cytosol"/>
    <property type="evidence" value="ECO:0007669"/>
    <property type="project" value="TreeGrafter"/>
</dbReference>
<gene>
    <name evidence="2" type="primary">lsrG</name>
    <name evidence="2" type="ORF">CA85_21030</name>
</gene>
<dbReference type="InterPro" id="IPR007138">
    <property type="entry name" value="ABM_dom"/>
</dbReference>
<dbReference type="SUPFAM" id="SSF54909">
    <property type="entry name" value="Dimeric alpha+beta barrel"/>
    <property type="match status" value="1"/>
</dbReference>
<dbReference type="InterPro" id="IPR011008">
    <property type="entry name" value="Dimeric_a/b-barrel"/>
</dbReference>
<dbReference type="EMBL" id="SJPK01000004">
    <property type="protein sequence ID" value="TWT67253.1"/>
    <property type="molecule type" value="Genomic_DNA"/>
</dbReference>
<dbReference type="PROSITE" id="PS51725">
    <property type="entry name" value="ABM"/>
    <property type="match status" value="1"/>
</dbReference>
<protein>
    <submittedName>
        <fullName evidence="2">Autoinducer 2-degrading protein LsrG</fullName>
    </submittedName>
</protein>
<accession>A0A5C5XY45</accession>
<keyword evidence="3" id="KW-1185">Reference proteome</keyword>
<comment type="caution">
    <text evidence="2">The sequence shown here is derived from an EMBL/GenBank/DDBJ whole genome shotgun (WGS) entry which is preliminary data.</text>
</comment>
<feature type="domain" description="ABM" evidence="1">
    <location>
        <begin position="6"/>
        <end position="96"/>
    </location>
</feature>
<dbReference type="Gene3D" id="3.30.70.100">
    <property type="match status" value="1"/>
</dbReference>
<dbReference type="AlphaFoldDB" id="A0A5C5XY45"/>
<dbReference type="Pfam" id="PF03992">
    <property type="entry name" value="ABM"/>
    <property type="match status" value="1"/>
</dbReference>
<organism evidence="2 3">
    <name type="scientific">Allorhodopirellula solitaria</name>
    <dbReference type="NCBI Taxonomy" id="2527987"/>
    <lineage>
        <taxon>Bacteria</taxon>
        <taxon>Pseudomonadati</taxon>
        <taxon>Planctomycetota</taxon>
        <taxon>Planctomycetia</taxon>
        <taxon>Pirellulales</taxon>
        <taxon>Pirellulaceae</taxon>
        <taxon>Allorhodopirellula</taxon>
    </lineage>
</organism>
<dbReference type="Proteomes" id="UP000318053">
    <property type="component" value="Unassembled WGS sequence"/>
</dbReference>
<dbReference type="InterPro" id="IPR050744">
    <property type="entry name" value="AI-2_Isomerase_LsrG"/>
</dbReference>
<proteinExistence type="predicted"/>
<dbReference type="PANTHER" id="PTHR33336">
    <property type="entry name" value="QUINOL MONOOXYGENASE YGIN-RELATED"/>
    <property type="match status" value="1"/>
</dbReference>
<reference evidence="2 3" key="1">
    <citation type="submission" date="2019-02" db="EMBL/GenBank/DDBJ databases">
        <title>Deep-cultivation of Planctomycetes and their phenomic and genomic characterization uncovers novel biology.</title>
        <authorList>
            <person name="Wiegand S."/>
            <person name="Jogler M."/>
            <person name="Boedeker C."/>
            <person name="Pinto D."/>
            <person name="Vollmers J."/>
            <person name="Rivas-Marin E."/>
            <person name="Kohn T."/>
            <person name="Peeters S.H."/>
            <person name="Heuer A."/>
            <person name="Rast P."/>
            <person name="Oberbeckmann S."/>
            <person name="Bunk B."/>
            <person name="Jeske O."/>
            <person name="Meyerdierks A."/>
            <person name="Storesund J.E."/>
            <person name="Kallscheuer N."/>
            <person name="Luecker S."/>
            <person name="Lage O.M."/>
            <person name="Pohl T."/>
            <person name="Merkel B.J."/>
            <person name="Hornburger P."/>
            <person name="Mueller R.-W."/>
            <person name="Bruemmer F."/>
            <person name="Labrenz M."/>
            <person name="Spormann A.M."/>
            <person name="Op Den Camp H."/>
            <person name="Overmann J."/>
            <person name="Amann R."/>
            <person name="Jetten M.S.M."/>
            <person name="Mascher T."/>
            <person name="Medema M.H."/>
            <person name="Devos D.P."/>
            <person name="Kaster A.-K."/>
            <person name="Ovreas L."/>
            <person name="Rohde M."/>
            <person name="Galperin M.Y."/>
            <person name="Jogler C."/>
        </authorList>
    </citation>
    <scope>NUCLEOTIDE SEQUENCE [LARGE SCALE GENOMIC DNA]</scope>
    <source>
        <strain evidence="2 3">CA85</strain>
    </source>
</reference>
<dbReference type="GO" id="GO:0016491">
    <property type="term" value="F:oxidoreductase activity"/>
    <property type="evidence" value="ECO:0007669"/>
    <property type="project" value="TreeGrafter"/>
</dbReference>
<sequence>MSQPTFAISVAFHIKTEHVDSFRTRVLQQASESLEKEPGCYQFDVLNDESDASLFALYETYADAAAFADHKQTPHFLDFDATVAPWIESKEVRRLVLLRN</sequence>
<evidence type="ECO:0000313" key="3">
    <source>
        <dbReference type="Proteomes" id="UP000318053"/>
    </source>
</evidence>
<evidence type="ECO:0000313" key="2">
    <source>
        <dbReference type="EMBL" id="TWT67253.1"/>
    </source>
</evidence>
<name>A0A5C5XY45_9BACT</name>
<dbReference type="RefSeq" id="WP_146391172.1">
    <property type="nucleotide sequence ID" value="NZ_SJPK01000004.1"/>
</dbReference>
<dbReference type="OrthoDB" id="5241825at2"/>